<comment type="caution">
    <text evidence="2">The sequence shown here is derived from an EMBL/GenBank/DDBJ whole genome shotgun (WGS) entry which is preliminary data.</text>
</comment>
<evidence type="ECO:0000313" key="2">
    <source>
        <dbReference type="EMBL" id="HIU96696.1"/>
    </source>
</evidence>
<reference evidence="2" key="1">
    <citation type="submission" date="2020-10" db="EMBL/GenBank/DDBJ databases">
        <authorList>
            <person name="Gilroy R."/>
        </authorList>
    </citation>
    <scope>NUCLEOTIDE SEQUENCE</scope>
    <source>
        <strain evidence="2">ChiSjej4B22-8349</strain>
    </source>
</reference>
<protein>
    <submittedName>
        <fullName evidence="2">DUF3267 domain-containing protein</fullName>
    </submittedName>
</protein>
<feature type="transmembrane region" description="Helical" evidence="1">
    <location>
        <begin position="40"/>
        <end position="60"/>
    </location>
</feature>
<keyword evidence="1" id="KW-0472">Membrane</keyword>
<dbReference type="AlphaFoldDB" id="A0A9D1N874"/>
<feature type="transmembrane region" description="Helical" evidence="1">
    <location>
        <begin position="66"/>
        <end position="86"/>
    </location>
</feature>
<sequence length="202" mass="22752">MRICNKGIIENYGEITGNVPHGAVKYIDPEVMEKEGKSTAFYCIMAMIVPIVIFSIKYVTIKDTPMMFSILGIVIGCMLLLPHELLHGICFPKGSRVELYQMMKPAKMFVTSDKSMSRGRFIFMSLFPSLVLGLLPLLIWLYISPYTYLAKTLFSIGFIGMITAGKDFMNVMKTLGNVPPFYRVQMSGAKVYCIPPFQQADK</sequence>
<accession>A0A9D1N874</accession>
<feature type="transmembrane region" description="Helical" evidence="1">
    <location>
        <begin position="121"/>
        <end position="142"/>
    </location>
</feature>
<gene>
    <name evidence="2" type="ORF">IAD25_08355</name>
</gene>
<proteinExistence type="predicted"/>
<dbReference type="Pfam" id="PF11667">
    <property type="entry name" value="DUF3267"/>
    <property type="match status" value="1"/>
</dbReference>
<evidence type="ECO:0000313" key="3">
    <source>
        <dbReference type="Proteomes" id="UP000824130"/>
    </source>
</evidence>
<feature type="transmembrane region" description="Helical" evidence="1">
    <location>
        <begin position="148"/>
        <end position="165"/>
    </location>
</feature>
<dbReference type="Proteomes" id="UP000824130">
    <property type="component" value="Unassembled WGS sequence"/>
</dbReference>
<keyword evidence="1" id="KW-0812">Transmembrane</keyword>
<evidence type="ECO:0000256" key="1">
    <source>
        <dbReference type="SAM" id="Phobius"/>
    </source>
</evidence>
<name>A0A9D1N874_9FIRM</name>
<dbReference type="EMBL" id="DVOB01000178">
    <property type="protein sequence ID" value="HIU96696.1"/>
    <property type="molecule type" value="Genomic_DNA"/>
</dbReference>
<dbReference type="InterPro" id="IPR021683">
    <property type="entry name" value="DUF3267"/>
</dbReference>
<keyword evidence="1" id="KW-1133">Transmembrane helix</keyword>
<reference evidence="2" key="2">
    <citation type="journal article" date="2021" name="PeerJ">
        <title>Extensive microbial diversity within the chicken gut microbiome revealed by metagenomics and culture.</title>
        <authorList>
            <person name="Gilroy R."/>
            <person name="Ravi A."/>
            <person name="Getino M."/>
            <person name="Pursley I."/>
            <person name="Horton D.L."/>
            <person name="Alikhan N.F."/>
            <person name="Baker D."/>
            <person name="Gharbi K."/>
            <person name="Hall N."/>
            <person name="Watson M."/>
            <person name="Adriaenssens E.M."/>
            <person name="Foster-Nyarko E."/>
            <person name="Jarju S."/>
            <person name="Secka A."/>
            <person name="Antonio M."/>
            <person name="Oren A."/>
            <person name="Chaudhuri R.R."/>
            <person name="La Ragione R."/>
            <person name="Hildebrand F."/>
            <person name="Pallen M.J."/>
        </authorList>
    </citation>
    <scope>NUCLEOTIDE SEQUENCE</scope>
    <source>
        <strain evidence="2">ChiSjej4B22-8349</strain>
    </source>
</reference>
<organism evidence="2 3">
    <name type="scientific">Candidatus Allocopromorpha excrementipullorum</name>
    <dbReference type="NCBI Taxonomy" id="2840743"/>
    <lineage>
        <taxon>Bacteria</taxon>
        <taxon>Bacillati</taxon>
        <taxon>Bacillota</taxon>
        <taxon>Clostridia</taxon>
        <taxon>Eubacteriales</taxon>
        <taxon>Eubacteriaceae</taxon>
        <taxon>Eubacteriaceae incertae sedis</taxon>
        <taxon>Candidatus Allocopromorpha</taxon>
    </lineage>
</organism>